<evidence type="ECO:0000313" key="2">
    <source>
        <dbReference type="Proteomes" id="UP000886520"/>
    </source>
</evidence>
<evidence type="ECO:0000313" key="1">
    <source>
        <dbReference type="EMBL" id="KAI5064754.1"/>
    </source>
</evidence>
<accession>A0A9D4UCL1</accession>
<dbReference type="EMBL" id="JABFUD020000019">
    <property type="protein sequence ID" value="KAI5064754.1"/>
    <property type="molecule type" value="Genomic_DNA"/>
</dbReference>
<dbReference type="Proteomes" id="UP000886520">
    <property type="component" value="Chromosome 19"/>
</dbReference>
<sequence length="80" mass="9129">MQSGIINKALLKGFIQLFCIFELKFQSILQIHTFNISCKFLSKKHVSFQGGPQSMHVPIFSTIIRHNRVSTNAPLSRIQI</sequence>
<protein>
    <submittedName>
        <fullName evidence="1">Uncharacterized protein</fullName>
    </submittedName>
</protein>
<name>A0A9D4UCL1_ADICA</name>
<proteinExistence type="predicted"/>
<dbReference type="AlphaFoldDB" id="A0A9D4UCL1"/>
<organism evidence="1 2">
    <name type="scientific">Adiantum capillus-veneris</name>
    <name type="common">Maidenhair fern</name>
    <dbReference type="NCBI Taxonomy" id="13818"/>
    <lineage>
        <taxon>Eukaryota</taxon>
        <taxon>Viridiplantae</taxon>
        <taxon>Streptophyta</taxon>
        <taxon>Embryophyta</taxon>
        <taxon>Tracheophyta</taxon>
        <taxon>Polypodiopsida</taxon>
        <taxon>Polypodiidae</taxon>
        <taxon>Polypodiales</taxon>
        <taxon>Pteridineae</taxon>
        <taxon>Pteridaceae</taxon>
        <taxon>Vittarioideae</taxon>
        <taxon>Adiantum</taxon>
    </lineage>
</organism>
<keyword evidence="2" id="KW-1185">Reference proteome</keyword>
<reference evidence="1" key="1">
    <citation type="submission" date="2021-01" db="EMBL/GenBank/DDBJ databases">
        <title>Adiantum capillus-veneris genome.</title>
        <authorList>
            <person name="Fang Y."/>
            <person name="Liao Q."/>
        </authorList>
    </citation>
    <scope>NUCLEOTIDE SEQUENCE</scope>
    <source>
        <strain evidence="1">H3</strain>
        <tissue evidence="1">Leaf</tissue>
    </source>
</reference>
<gene>
    <name evidence="1" type="ORF">GOP47_0019449</name>
</gene>
<comment type="caution">
    <text evidence="1">The sequence shown here is derived from an EMBL/GenBank/DDBJ whole genome shotgun (WGS) entry which is preliminary data.</text>
</comment>